<dbReference type="EMBL" id="JAWNGG020000190">
    <property type="protein sequence ID" value="KAK9297515.1"/>
    <property type="molecule type" value="Genomic_DNA"/>
</dbReference>
<sequence length="111" mass="12912">MTFLPTFQLHSMDITRRDAQLTRTCNPRGSESAESRRYLADDRKNFKRRNRGRATWWNAKRTMAIAANQFQKADALRAEPIFAMRRSVIKRGVLIPLRGSIVATENFYSSF</sequence>
<feature type="region of interest" description="Disordered" evidence="1">
    <location>
        <begin position="20"/>
        <end position="44"/>
    </location>
</feature>
<comment type="caution">
    <text evidence="2">The sequence shown here is derived from an EMBL/GenBank/DDBJ whole genome shotgun (WGS) entry which is preliminary data.</text>
</comment>
<accession>A0AAW0ZIP8</accession>
<evidence type="ECO:0000313" key="3">
    <source>
        <dbReference type="Proteomes" id="UP001432146"/>
    </source>
</evidence>
<dbReference type="AlphaFoldDB" id="A0AAW0ZIP8"/>
<gene>
    <name evidence="2" type="ORF">QLX08_008824</name>
</gene>
<evidence type="ECO:0000313" key="2">
    <source>
        <dbReference type="EMBL" id="KAK9297515.1"/>
    </source>
</evidence>
<keyword evidence="3" id="KW-1185">Reference proteome</keyword>
<dbReference type="Proteomes" id="UP001432146">
    <property type="component" value="Unassembled WGS sequence"/>
</dbReference>
<reference evidence="2 3" key="1">
    <citation type="submission" date="2024-05" db="EMBL/GenBank/DDBJ databases">
        <title>The nuclear and mitochondrial genome assemblies of Tetragonisca angustula (Apidae: Meliponini), a tiny yet remarkable pollinator in the Neotropics.</title>
        <authorList>
            <person name="Ferrari R."/>
            <person name="Ricardo P.C."/>
            <person name="Dias F.C."/>
            <person name="Araujo N.S."/>
            <person name="Soares D.O."/>
            <person name="Zhou Q.-S."/>
            <person name="Zhu C.-D."/>
            <person name="Coutinho L."/>
            <person name="Airas M.C."/>
            <person name="Batista T.M."/>
        </authorList>
    </citation>
    <scope>NUCLEOTIDE SEQUENCE [LARGE SCALE GENOMIC DNA]</scope>
    <source>
        <strain evidence="2">ASF017062</strain>
        <tissue evidence="2">Abdomen</tissue>
    </source>
</reference>
<proteinExistence type="predicted"/>
<evidence type="ECO:0000256" key="1">
    <source>
        <dbReference type="SAM" id="MobiDB-lite"/>
    </source>
</evidence>
<name>A0AAW0ZIP8_9HYME</name>
<feature type="compositionally biased region" description="Basic and acidic residues" evidence="1">
    <location>
        <begin position="31"/>
        <end position="44"/>
    </location>
</feature>
<organism evidence="2 3">
    <name type="scientific">Tetragonisca angustula</name>
    <dbReference type="NCBI Taxonomy" id="166442"/>
    <lineage>
        <taxon>Eukaryota</taxon>
        <taxon>Metazoa</taxon>
        <taxon>Ecdysozoa</taxon>
        <taxon>Arthropoda</taxon>
        <taxon>Hexapoda</taxon>
        <taxon>Insecta</taxon>
        <taxon>Pterygota</taxon>
        <taxon>Neoptera</taxon>
        <taxon>Endopterygota</taxon>
        <taxon>Hymenoptera</taxon>
        <taxon>Apocrita</taxon>
        <taxon>Aculeata</taxon>
        <taxon>Apoidea</taxon>
        <taxon>Anthophila</taxon>
        <taxon>Apidae</taxon>
        <taxon>Tetragonisca</taxon>
    </lineage>
</organism>
<protein>
    <submittedName>
        <fullName evidence="2">Uncharacterized protein</fullName>
    </submittedName>
</protein>